<dbReference type="Pfam" id="PF13482">
    <property type="entry name" value="RNase_H_2"/>
    <property type="match status" value="1"/>
</dbReference>
<proteinExistence type="predicted"/>
<name>A0A3D9IFH4_9BACL</name>
<sequence>MSGLRERLGRLRQETSEAVIADLSVNSLPAASVAETAIPAERERDSSIEQESRLPSGFRQIGVERMSNESGQFLLRRIEYDLPYRHGHYDLEELIACASHLHPVAMRQNRESEAIDPYRLLFLDTETTGLGVGTGNVPFMIGFGYYSGNRFIVEQTLIRHPGEERAMLTYLLGHMKDKSHLVTYNGRTFDWPVLVNRFILNGWRRSGPEPGHLDFLHPARALWRNTLPSCRLSMIEEARLGIHREHDVPGSLAPSLYFQYLSDGNPVHLHGVYAHNEKDILTLASLSVHFGLLLSGNVQPDDIEATEGEELFRTACWLEQHGLTEASERMFSLLPDMKGIDDGGWGLALAARYKRAGRHELALPIWRKSAAKAEASALPKLEAHIELAMYYEHREKQLPTALSYAEKALELTQRRSRLISSAAKRKEEKDGLQHRVARLREKVSRERK</sequence>
<dbReference type="PANTHER" id="PTHR38462">
    <property type="entry name" value="EXONUCLEASE-LIKE PROTEIN"/>
    <property type="match status" value="1"/>
</dbReference>
<dbReference type="GO" id="GO:0003676">
    <property type="term" value="F:nucleic acid binding"/>
    <property type="evidence" value="ECO:0007669"/>
    <property type="project" value="InterPro"/>
</dbReference>
<dbReference type="Proteomes" id="UP000256869">
    <property type="component" value="Unassembled WGS sequence"/>
</dbReference>
<dbReference type="InterPro" id="IPR036397">
    <property type="entry name" value="RNaseH_sf"/>
</dbReference>
<dbReference type="PANTHER" id="PTHR38462:SF1">
    <property type="entry name" value="YPRB RIBONUCLEASE H-LIKE DOMAIN-CONTAINING PROTEIN"/>
    <property type="match status" value="1"/>
</dbReference>
<dbReference type="Gene3D" id="3.30.420.10">
    <property type="entry name" value="Ribonuclease H-like superfamily/Ribonuclease H"/>
    <property type="match status" value="1"/>
</dbReference>
<evidence type="ECO:0000313" key="3">
    <source>
        <dbReference type="EMBL" id="RED60299.1"/>
    </source>
</evidence>
<feature type="domain" description="YprB ribonuclease H-like" evidence="2">
    <location>
        <begin position="121"/>
        <end position="288"/>
    </location>
</feature>
<gene>
    <name evidence="3" type="ORF">DFP95_10688</name>
</gene>
<evidence type="ECO:0000313" key="4">
    <source>
        <dbReference type="Proteomes" id="UP000256869"/>
    </source>
</evidence>
<dbReference type="InterPro" id="IPR038720">
    <property type="entry name" value="YprB_RNase_H-like_dom"/>
</dbReference>
<accession>A0A3D9IFH4</accession>
<protein>
    <recommendedName>
        <fullName evidence="2">YprB ribonuclease H-like domain-containing protein</fullName>
    </recommendedName>
</protein>
<reference evidence="3 4" key="1">
    <citation type="submission" date="2018-07" db="EMBL/GenBank/DDBJ databases">
        <title>Genomic Encyclopedia of Type Strains, Phase III (KMG-III): the genomes of soil and plant-associated and newly described type strains.</title>
        <authorList>
            <person name="Whitman W."/>
        </authorList>
    </citation>
    <scope>NUCLEOTIDE SEQUENCE [LARGE SCALE GENOMIC DNA]</scope>
    <source>
        <strain evidence="3 4">CECT 8236</strain>
    </source>
</reference>
<organism evidence="3 4">
    <name type="scientific">Cohnella lupini</name>
    <dbReference type="NCBI Taxonomy" id="1294267"/>
    <lineage>
        <taxon>Bacteria</taxon>
        <taxon>Bacillati</taxon>
        <taxon>Bacillota</taxon>
        <taxon>Bacilli</taxon>
        <taxon>Bacillales</taxon>
        <taxon>Paenibacillaceae</taxon>
        <taxon>Cohnella</taxon>
    </lineage>
</organism>
<dbReference type="InterPro" id="IPR012337">
    <property type="entry name" value="RNaseH-like_sf"/>
</dbReference>
<comment type="caution">
    <text evidence="3">The sequence shown here is derived from an EMBL/GenBank/DDBJ whole genome shotgun (WGS) entry which is preliminary data.</text>
</comment>
<dbReference type="SUPFAM" id="SSF53098">
    <property type="entry name" value="Ribonuclease H-like"/>
    <property type="match status" value="1"/>
</dbReference>
<feature type="region of interest" description="Disordered" evidence="1">
    <location>
        <begin position="422"/>
        <end position="448"/>
    </location>
</feature>
<evidence type="ECO:0000259" key="2">
    <source>
        <dbReference type="Pfam" id="PF13482"/>
    </source>
</evidence>
<dbReference type="AlphaFoldDB" id="A0A3D9IFH4"/>
<feature type="compositionally biased region" description="Basic and acidic residues" evidence="1">
    <location>
        <begin position="424"/>
        <end position="448"/>
    </location>
</feature>
<dbReference type="OrthoDB" id="9790530at2"/>
<keyword evidence="4" id="KW-1185">Reference proteome</keyword>
<dbReference type="RefSeq" id="WP_115993016.1">
    <property type="nucleotide sequence ID" value="NZ_QRDY01000006.1"/>
</dbReference>
<dbReference type="EMBL" id="QRDY01000006">
    <property type="protein sequence ID" value="RED60299.1"/>
    <property type="molecule type" value="Genomic_DNA"/>
</dbReference>
<evidence type="ECO:0000256" key="1">
    <source>
        <dbReference type="SAM" id="MobiDB-lite"/>
    </source>
</evidence>